<dbReference type="PATRIC" id="fig|1185652.3.peg.2456"/>
<name>I3X4Z4_SINF2</name>
<reference evidence="1 2" key="1">
    <citation type="journal article" date="2012" name="J. Bacteriol.">
        <title>Complete genome sequence of the broad-host-range strain Sinorhizobium fredii USDA257.</title>
        <authorList>
            <person name="Schuldes J."/>
            <person name="Rodriguez Orbegoso M."/>
            <person name="Schmeisser C."/>
            <person name="Krishnan H.B."/>
            <person name="Daniel R."/>
            <person name="Streit W.R."/>
        </authorList>
    </citation>
    <scope>NUCLEOTIDE SEQUENCE [LARGE SCALE GENOMIC DNA]</scope>
    <source>
        <strain evidence="1 2">USDA 257</strain>
    </source>
</reference>
<dbReference type="HOGENOM" id="CLU_3222107_0_0_5"/>
<dbReference type="EMBL" id="CP003563">
    <property type="protein sequence ID" value="AFL50950.1"/>
    <property type="molecule type" value="Genomic_DNA"/>
</dbReference>
<accession>I3X4Z4</accession>
<evidence type="ECO:0000313" key="1">
    <source>
        <dbReference type="EMBL" id="AFL50950.1"/>
    </source>
</evidence>
<dbReference type="Proteomes" id="UP000006180">
    <property type="component" value="Chromosome"/>
</dbReference>
<dbReference type="AlphaFoldDB" id="I3X4Z4"/>
<dbReference type="KEGG" id="sfd:USDA257_c23730"/>
<protein>
    <submittedName>
        <fullName evidence="1">Uncharacterized protein</fullName>
    </submittedName>
</protein>
<proteinExistence type="predicted"/>
<dbReference type="STRING" id="1185652.USDA257_c23730"/>
<organism evidence="1 2">
    <name type="scientific">Sinorhizobium fredii (strain USDA 257)</name>
    <dbReference type="NCBI Taxonomy" id="1185652"/>
    <lineage>
        <taxon>Bacteria</taxon>
        <taxon>Pseudomonadati</taxon>
        <taxon>Pseudomonadota</taxon>
        <taxon>Alphaproteobacteria</taxon>
        <taxon>Hyphomicrobiales</taxon>
        <taxon>Rhizobiaceae</taxon>
        <taxon>Sinorhizobium/Ensifer group</taxon>
        <taxon>Sinorhizobium</taxon>
    </lineage>
</organism>
<evidence type="ECO:0000313" key="2">
    <source>
        <dbReference type="Proteomes" id="UP000006180"/>
    </source>
</evidence>
<gene>
    <name evidence="1" type="ORF">USDA257_c23730</name>
</gene>
<sequence>MFGATPLMFFRICEEPDVRQGLHSHHLTVGLSKRPWRVTYLTLS</sequence>